<comment type="caution">
    <text evidence="5">The sequence shown here is derived from an EMBL/GenBank/DDBJ whole genome shotgun (WGS) entry which is preliminary data.</text>
</comment>
<evidence type="ECO:0000259" key="4">
    <source>
        <dbReference type="Pfam" id="PF08241"/>
    </source>
</evidence>
<name>X0T1K1_9ZZZZ</name>
<reference evidence="5" key="1">
    <citation type="journal article" date="2014" name="Front. Microbiol.">
        <title>High frequency of phylogenetically diverse reductive dehalogenase-homologous genes in deep subseafloor sedimentary metagenomes.</title>
        <authorList>
            <person name="Kawai M."/>
            <person name="Futagami T."/>
            <person name="Toyoda A."/>
            <person name="Takaki Y."/>
            <person name="Nishi S."/>
            <person name="Hori S."/>
            <person name="Arai W."/>
            <person name="Tsubouchi T."/>
            <person name="Morono Y."/>
            <person name="Uchiyama I."/>
            <person name="Ito T."/>
            <person name="Fujiyama A."/>
            <person name="Inagaki F."/>
            <person name="Takami H."/>
        </authorList>
    </citation>
    <scope>NUCLEOTIDE SEQUENCE</scope>
    <source>
        <strain evidence="5">Expedition CK06-06</strain>
    </source>
</reference>
<organism evidence="5">
    <name type="scientific">marine sediment metagenome</name>
    <dbReference type="NCBI Taxonomy" id="412755"/>
    <lineage>
        <taxon>unclassified sequences</taxon>
        <taxon>metagenomes</taxon>
        <taxon>ecological metagenomes</taxon>
    </lineage>
</organism>
<keyword evidence="1" id="KW-0489">Methyltransferase</keyword>
<evidence type="ECO:0000313" key="5">
    <source>
        <dbReference type="EMBL" id="GAF82032.1"/>
    </source>
</evidence>
<dbReference type="Gene3D" id="3.40.50.150">
    <property type="entry name" value="Vaccinia Virus protein VP39"/>
    <property type="match status" value="1"/>
</dbReference>
<accession>X0T1K1</accession>
<dbReference type="PROSITE" id="PS01184">
    <property type="entry name" value="UBIE_2"/>
    <property type="match status" value="1"/>
</dbReference>
<dbReference type="InterPro" id="IPR023576">
    <property type="entry name" value="UbiE/COQ5_MeTrFase_CS"/>
</dbReference>
<dbReference type="InterPro" id="IPR013216">
    <property type="entry name" value="Methyltransf_11"/>
</dbReference>
<dbReference type="GO" id="GO:0008757">
    <property type="term" value="F:S-adenosylmethionine-dependent methyltransferase activity"/>
    <property type="evidence" value="ECO:0007669"/>
    <property type="project" value="InterPro"/>
</dbReference>
<protein>
    <recommendedName>
        <fullName evidence="4">Methyltransferase type 11 domain-containing protein</fullName>
    </recommendedName>
</protein>
<keyword evidence="2" id="KW-0808">Transferase</keyword>
<dbReference type="SUPFAM" id="SSF53335">
    <property type="entry name" value="S-adenosyl-L-methionine-dependent methyltransferases"/>
    <property type="match status" value="1"/>
</dbReference>
<sequence length="259" mass="28955">LMAAMRRGEDLQNRGSPELDRFMWEHHLYDWGTAVIYSDSRAAEIFVQYAEKGARRLCRFLEEWIGGVHGKRLLYVGSGNDRLVSLPLEQAGAFMVNLDVVSDSLEDLMAAGAENCVCGDIRRLPFRAEAFDVVFSKGSLHHSQPIAEPLRAMARVVKRGGHIIAAEPSKYSRLPRFLLPAGLGHPTPYENALSRRQVARILAKDGVDQLHFTALTHVPPGTPAPLANLWERLGQAMPWLFDRFAFEFIVHGKRGDGVE</sequence>
<keyword evidence="3" id="KW-0949">S-adenosyl-L-methionine</keyword>
<feature type="domain" description="Methyltransferase type 11" evidence="4">
    <location>
        <begin position="74"/>
        <end position="164"/>
    </location>
</feature>
<dbReference type="GO" id="GO:0032259">
    <property type="term" value="P:methylation"/>
    <property type="evidence" value="ECO:0007669"/>
    <property type="project" value="UniProtKB-KW"/>
</dbReference>
<feature type="non-terminal residue" evidence="5">
    <location>
        <position position="1"/>
    </location>
</feature>
<evidence type="ECO:0000256" key="2">
    <source>
        <dbReference type="ARBA" id="ARBA00022679"/>
    </source>
</evidence>
<dbReference type="AlphaFoldDB" id="X0T1K1"/>
<gene>
    <name evidence="5" type="ORF">S01H1_18608</name>
</gene>
<dbReference type="CDD" id="cd02440">
    <property type="entry name" value="AdoMet_MTases"/>
    <property type="match status" value="1"/>
</dbReference>
<evidence type="ECO:0000256" key="1">
    <source>
        <dbReference type="ARBA" id="ARBA00022603"/>
    </source>
</evidence>
<proteinExistence type="predicted"/>
<dbReference type="Pfam" id="PF08241">
    <property type="entry name" value="Methyltransf_11"/>
    <property type="match status" value="1"/>
</dbReference>
<dbReference type="EMBL" id="BARS01009963">
    <property type="protein sequence ID" value="GAF82032.1"/>
    <property type="molecule type" value="Genomic_DNA"/>
</dbReference>
<evidence type="ECO:0000256" key="3">
    <source>
        <dbReference type="ARBA" id="ARBA00022691"/>
    </source>
</evidence>
<dbReference type="InterPro" id="IPR029063">
    <property type="entry name" value="SAM-dependent_MTases_sf"/>
</dbReference>